<dbReference type="NCBIfam" id="TIGR04294">
    <property type="entry name" value="pre_pil_HX9DG"/>
    <property type="match status" value="1"/>
</dbReference>
<dbReference type="InterPro" id="IPR027558">
    <property type="entry name" value="Pre_pil_HX9DG_C"/>
</dbReference>
<dbReference type="PANTHER" id="PTHR30093">
    <property type="entry name" value="GENERAL SECRETION PATHWAY PROTEIN G"/>
    <property type="match status" value="1"/>
</dbReference>
<dbReference type="Gene3D" id="3.30.700.10">
    <property type="entry name" value="Glycoprotein, Type 4 Pilin"/>
    <property type="match status" value="1"/>
</dbReference>
<dbReference type="NCBIfam" id="TIGR02532">
    <property type="entry name" value="IV_pilin_GFxxxE"/>
    <property type="match status" value="1"/>
</dbReference>
<dbReference type="EMBL" id="CP117812">
    <property type="protein sequence ID" value="WDE98872.1"/>
    <property type="molecule type" value="Genomic_DNA"/>
</dbReference>
<reference evidence="2 3" key="1">
    <citation type="submission" date="2023-02" db="EMBL/GenBank/DDBJ databases">
        <title>Genome sequence of Lentisphaera profundi SAORIC-696.</title>
        <authorList>
            <person name="Kim e."/>
            <person name="Cho J.-C."/>
            <person name="Choi A."/>
            <person name="Kang I."/>
        </authorList>
    </citation>
    <scope>NUCLEOTIDE SEQUENCE [LARGE SCALE GENOMIC DNA]</scope>
    <source>
        <strain evidence="2 3">SAORIC-696</strain>
    </source>
</reference>
<dbReference type="InterPro" id="IPR011453">
    <property type="entry name" value="DUF1559"/>
</dbReference>
<name>A0ABY7VYS6_9BACT</name>
<protein>
    <submittedName>
        <fullName evidence="2">DUF1559 domain-containing protein</fullName>
    </submittedName>
</protein>
<sequence length="257" mass="28295">MKKFTLIELLVVIAIIGILASLLLPSLSSARGKAKSATCKSNLKQIGTTVFMYTDDYEGYMPGGAYEWNNGPSQNISWDDFLSDYDGRNLSNAQKLLATLTTNDVAENSGAIYRCPSMAQTTGSGINRSYAMNFLATNAEGTVWPFLRGVSGEMAKGDVSYRKNFNSRRIEGVTKPSQVISFLECHDEGNKLGNKKYGGVAPLFITLERQEAGWLGHENSSNYLFVDGHVEFMKFAATLPSYDAPTLNTMWDSQRSD</sequence>
<feature type="domain" description="DUF1559" evidence="1">
    <location>
        <begin position="29"/>
        <end position="125"/>
    </location>
</feature>
<evidence type="ECO:0000313" key="3">
    <source>
        <dbReference type="Proteomes" id="UP001214250"/>
    </source>
</evidence>
<proteinExistence type="predicted"/>
<evidence type="ECO:0000259" key="1">
    <source>
        <dbReference type="Pfam" id="PF07596"/>
    </source>
</evidence>
<dbReference type="InterPro" id="IPR045584">
    <property type="entry name" value="Pilin-like"/>
</dbReference>
<organism evidence="2 3">
    <name type="scientific">Lentisphaera profundi</name>
    <dbReference type="NCBI Taxonomy" id="1658616"/>
    <lineage>
        <taxon>Bacteria</taxon>
        <taxon>Pseudomonadati</taxon>
        <taxon>Lentisphaerota</taxon>
        <taxon>Lentisphaeria</taxon>
        <taxon>Lentisphaerales</taxon>
        <taxon>Lentisphaeraceae</taxon>
        <taxon>Lentisphaera</taxon>
    </lineage>
</organism>
<keyword evidence="3" id="KW-1185">Reference proteome</keyword>
<dbReference type="Pfam" id="PF07596">
    <property type="entry name" value="SBP_bac_10"/>
    <property type="match status" value="1"/>
</dbReference>
<dbReference type="InterPro" id="IPR012902">
    <property type="entry name" value="N_methyl_site"/>
</dbReference>
<dbReference type="PANTHER" id="PTHR30093:SF2">
    <property type="entry name" value="TYPE II SECRETION SYSTEM PROTEIN H"/>
    <property type="match status" value="1"/>
</dbReference>
<dbReference type="Proteomes" id="UP001214250">
    <property type="component" value="Chromosome 2"/>
</dbReference>
<accession>A0ABY7VYS6</accession>
<gene>
    <name evidence="2" type="ORF">PQO03_13615</name>
</gene>
<dbReference type="SUPFAM" id="SSF54523">
    <property type="entry name" value="Pili subunits"/>
    <property type="match status" value="1"/>
</dbReference>
<dbReference type="RefSeq" id="WP_274153741.1">
    <property type="nucleotide sequence ID" value="NZ_CP117812.1"/>
</dbReference>
<evidence type="ECO:0000313" key="2">
    <source>
        <dbReference type="EMBL" id="WDE98872.1"/>
    </source>
</evidence>